<name>A0ABQ7J3M8_9APIC</name>
<proteinExistence type="predicted"/>
<organism evidence="2 3">
    <name type="scientific">Cardiosporidium cionae</name>
    <dbReference type="NCBI Taxonomy" id="476202"/>
    <lineage>
        <taxon>Eukaryota</taxon>
        <taxon>Sar</taxon>
        <taxon>Alveolata</taxon>
        <taxon>Apicomplexa</taxon>
        <taxon>Aconoidasida</taxon>
        <taxon>Nephromycida</taxon>
        <taxon>Cardiosporidium</taxon>
    </lineage>
</organism>
<evidence type="ECO:0000313" key="3">
    <source>
        <dbReference type="Proteomes" id="UP000823046"/>
    </source>
</evidence>
<evidence type="ECO:0000313" key="2">
    <source>
        <dbReference type="EMBL" id="KAF8817698.1"/>
    </source>
</evidence>
<keyword evidence="3" id="KW-1185">Reference proteome</keyword>
<keyword evidence="1" id="KW-0812">Transmembrane</keyword>
<feature type="transmembrane region" description="Helical" evidence="1">
    <location>
        <begin position="142"/>
        <end position="164"/>
    </location>
</feature>
<keyword evidence="1" id="KW-0472">Membrane</keyword>
<gene>
    <name evidence="2" type="ORF">IE077_000023</name>
</gene>
<accession>A0ABQ7J3M8</accession>
<keyword evidence="1" id="KW-1133">Transmembrane helix</keyword>
<dbReference type="EMBL" id="JADAQX010001940">
    <property type="protein sequence ID" value="KAF8817698.1"/>
    <property type="molecule type" value="Genomic_DNA"/>
</dbReference>
<dbReference type="Proteomes" id="UP000823046">
    <property type="component" value="Unassembled WGS sequence"/>
</dbReference>
<protein>
    <submittedName>
        <fullName evidence="2">Uncharacterized protein</fullName>
    </submittedName>
</protein>
<sequence>MFSASRLGCQKVLRNPLTRVGMTSLTNPLGMALFHHKSAPRWSGNHIILGRPHDTNPWEPLPTEGMENIIPQIQTGPLLPGRIDQHGIIQTPSEMQGSGLHGPEHPDVMKLCLWNRLKMKQPQRAVPTLLEQRDHYKLEISCVWLTWSFLLFYVPMAVIGGNYATEHDHFPWMPPRTDGSH</sequence>
<feature type="non-terminal residue" evidence="2">
    <location>
        <position position="181"/>
    </location>
</feature>
<evidence type="ECO:0000256" key="1">
    <source>
        <dbReference type="SAM" id="Phobius"/>
    </source>
</evidence>
<comment type="caution">
    <text evidence="2">The sequence shown here is derived from an EMBL/GenBank/DDBJ whole genome shotgun (WGS) entry which is preliminary data.</text>
</comment>
<reference evidence="2 3" key="1">
    <citation type="journal article" date="2020" name="bioRxiv">
        <title>Metabolic contributions of an alphaproteobacterial endosymbiont in the apicomplexan Cardiosporidium cionae.</title>
        <authorList>
            <person name="Hunter E.S."/>
            <person name="Paight C.J."/>
            <person name="Lane C.E."/>
        </authorList>
    </citation>
    <scope>NUCLEOTIDE SEQUENCE [LARGE SCALE GENOMIC DNA]</scope>
    <source>
        <strain evidence="2">ESH_2018</strain>
    </source>
</reference>